<gene>
    <name evidence="2" type="ORF">BAU18_001866</name>
</gene>
<keyword evidence="1" id="KW-0175">Coiled coil</keyword>
<sequence length="314" mass="35750">MSNDLQALEKFDVDYKPSTIKIKNESALAEMVESTAKYYETMVFTDDNIPEAKKARTDLNKIATLLDDQRKAVKRSYNEPLKLFEDKIKAYSNRIKSVGDGIKESIDEYESEQVKIRTGKINQLVDEMLDSHQLVPTDLAKLEIPKSWYTQSAFTKKGEPTKKTVEEVHGKLGYIALEKQRIAEAKNAVKDFATLSGLDPYAWENLIDQGLSSGEVIERIKQAVEQKKADEAEKEQQRIAKEEYDAAMAEIRKRSQEQVGNTVIDGSTGEIVTRIEQKETDEVMTFTLNITGPKSKLYELNRYMTEQGLTFQKV</sequence>
<feature type="coiled-coil region" evidence="1">
    <location>
        <begin position="217"/>
        <end position="254"/>
    </location>
</feature>
<reference evidence="3" key="1">
    <citation type="submission" date="2016-06" db="EMBL/GenBank/DDBJ databases">
        <title>Four novel species of enterococci isolated from chicken manure.</title>
        <authorList>
            <person name="Van Tyne D."/>
        </authorList>
    </citation>
    <scope>NUCLEOTIDE SEQUENCE [LARGE SCALE GENOMIC DNA]</scope>
    <source>
        <strain evidence="3">JM9A</strain>
    </source>
</reference>
<dbReference type="RefSeq" id="WP_161868863.1">
    <property type="nucleotide sequence ID" value="NZ_MAEI02000001.1"/>
</dbReference>
<name>A0ABV0F5J6_9ENTE</name>
<keyword evidence="3" id="KW-1185">Reference proteome</keyword>
<evidence type="ECO:0000313" key="3">
    <source>
        <dbReference type="Proteomes" id="UP001429357"/>
    </source>
</evidence>
<dbReference type="Proteomes" id="UP001429357">
    <property type="component" value="Unassembled WGS sequence"/>
</dbReference>
<evidence type="ECO:0000313" key="2">
    <source>
        <dbReference type="EMBL" id="MEO1782273.1"/>
    </source>
</evidence>
<comment type="caution">
    <text evidence="2">The sequence shown here is derived from an EMBL/GenBank/DDBJ whole genome shotgun (WGS) entry which is preliminary data.</text>
</comment>
<organism evidence="2 3">
    <name type="scientific">Enterococcus diestrammenae</name>
    <dbReference type="NCBI Taxonomy" id="1155073"/>
    <lineage>
        <taxon>Bacteria</taxon>
        <taxon>Bacillati</taxon>
        <taxon>Bacillota</taxon>
        <taxon>Bacilli</taxon>
        <taxon>Lactobacillales</taxon>
        <taxon>Enterococcaceae</taxon>
        <taxon>Enterococcus</taxon>
    </lineage>
</organism>
<dbReference type="Pfam" id="PF07083">
    <property type="entry name" value="DUF1351"/>
    <property type="match status" value="1"/>
</dbReference>
<reference evidence="2 3" key="2">
    <citation type="submission" date="2024-02" db="EMBL/GenBank/DDBJ databases">
        <title>The Genome Sequence of Enterococcus diestrammenae JM9A.</title>
        <authorList>
            <person name="Earl A."/>
            <person name="Manson A."/>
            <person name="Gilmore M."/>
            <person name="Sanders J."/>
            <person name="Shea T."/>
            <person name="Howe W."/>
            <person name="Livny J."/>
            <person name="Cuomo C."/>
            <person name="Neafsey D."/>
            <person name="Birren B."/>
        </authorList>
    </citation>
    <scope>NUCLEOTIDE SEQUENCE [LARGE SCALE GENOMIC DNA]</scope>
    <source>
        <strain evidence="2 3">JM9A</strain>
    </source>
</reference>
<protein>
    <recommendedName>
        <fullName evidence="4">DUF1351 domain-containing protein</fullName>
    </recommendedName>
</protein>
<evidence type="ECO:0008006" key="4">
    <source>
        <dbReference type="Google" id="ProtNLM"/>
    </source>
</evidence>
<dbReference type="InterPro" id="IPR009785">
    <property type="entry name" value="Prophage_Lj928_Orf309"/>
</dbReference>
<evidence type="ECO:0000256" key="1">
    <source>
        <dbReference type="SAM" id="Coils"/>
    </source>
</evidence>
<proteinExistence type="predicted"/>
<accession>A0ABV0F5J6</accession>
<dbReference type="EMBL" id="MAEI02000001">
    <property type="protein sequence ID" value="MEO1782273.1"/>
    <property type="molecule type" value="Genomic_DNA"/>
</dbReference>